<dbReference type="Proteomes" id="UP000295096">
    <property type="component" value="Unassembled WGS sequence"/>
</dbReference>
<dbReference type="GO" id="GO:0000160">
    <property type="term" value="P:phosphorelay signal transduction system"/>
    <property type="evidence" value="ECO:0007669"/>
    <property type="project" value="InterPro"/>
</dbReference>
<dbReference type="PROSITE" id="PS50110">
    <property type="entry name" value="RESPONSE_REGULATORY"/>
    <property type="match status" value="1"/>
</dbReference>
<gene>
    <name evidence="3" type="ORF">E2C06_30560</name>
</gene>
<evidence type="ECO:0000313" key="4">
    <source>
        <dbReference type="Proteomes" id="UP000295096"/>
    </source>
</evidence>
<accession>A0A4R5Q7D9</accession>
<keyword evidence="4" id="KW-1185">Reference proteome</keyword>
<dbReference type="AlphaFoldDB" id="A0A4R5Q7D9"/>
<dbReference type="RefSeq" id="WP_133292362.1">
    <property type="nucleotide sequence ID" value="NZ_SMSJ01000095.1"/>
</dbReference>
<dbReference type="OrthoDB" id="7281522at2"/>
<evidence type="ECO:0000313" key="3">
    <source>
        <dbReference type="EMBL" id="TDH58812.1"/>
    </source>
</evidence>
<organism evidence="3 4">
    <name type="scientific">Dankookia rubra</name>
    <dbReference type="NCBI Taxonomy" id="1442381"/>
    <lineage>
        <taxon>Bacteria</taxon>
        <taxon>Pseudomonadati</taxon>
        <taxon>Pseudomonadota</taxon>
        <taxon>Alphaproteobacteria</taxon>
        <taxon>Acetobacterales</taxon>
        <taxon>Roseomonadaceae</taxon>
        <taxon>Dankookia</taxon>
    </lineage>
</organism>
<keyword evidence="1" id="KW-0597">Phosphoprotein</keyword>
<name>A0A4R5Q7D9_9PROT</name>
<comment type="caution">
    <text evidence="3">The sequence shown here is derived from an EMBL/GenBank/DDBJ whole genome shotgun (WGS) entry which is preliminary data.</text>
</comment>
<dbReference type="EMBL" id="SMSJ01000095">
    <property type="protein sequence ID" value="TDH58812.1"/>
    <property type="molecule type" value="Genomic_DNA"/>
</dbReference>
<sequence length="134" mass="14691">MCVLLVEDEAAIRLTLVDFLEDVGLRVLEAGDASTALSILNSPPEIITVLVTDLKLGHGDNGLMLAAKARRKMPHLRVVYETGSPELLRNRLMRPWERVFIKPFDASRLASEVLSLDRALNGFGLTIASDPGLL</sequence>
<evidence type="ECO:0000259" key="2">
    <source>
        <dbReference type="PROSITE" id="PS50110"/>
    </source>
</evidence>
<proteinExistence type="predicted"/>
<dbReference type="Pfam" id="PF00072">
    <property type="entry name" value="Response_reg"/>
    <property type="match status" value="1"/>
</dbReference>
<protein>
    <submittedName>
        <fullName evidence="3">Response regulator</fullName>
    </submittedName>
</protein>
<dbReference type="SMART" id="SM00448">
    <property type="entry name" value="REC"/>
    <property type="match status" value="1"/>
</dbReference>
<dbReference type="Gene3D" id="3.40.50.2300">
    <property type="match status" value="1"/>
</dbReference>
<feature type="modified residue" description="4-aspartylphosphate" evidence="1">
    <location>
        <position position="53"/>
    </location>
</feature>
<feature type="domain" description="Response regulatory" evidence="2">
    <location>
        <begin position="2"/>
        <end position="117"/>
    </location>
</feature>
<dbReference type="SUPFAM" id="SSF52172">
    <property type="entry name" value="CheY-like"/>
    <property type="match status" value="1"/>
</dbReference>
<evidence type="ECO:0000256" key="1">
    <source>
        <dbReference type="PROSITE-ProRule" id="PRU00169"/>
    </source>
</evidence>
<reference evidence="3 4" key="1">
    <citation type="journal article" date="2016" name="J. Microbiol.">
        <title>Dankookia rubra gen. nov., sp. nov., an alphaproteobacterium isolated from sediment of a shallow stream.</title>
        <authorList>
            <person name="Kim W.H."/>
            <person name="Kim D.H."/>
            <person name="Kang K."/>
            <person name="Ahn T.Y."/>
        </authorList>
    </citation>
    <scope>NUCLEOTIDE SEQUENCE [LARGE SCALE GENOMIC DNA]</scope>
    <source>
        <strain evidence="3 4">JCM30602</strain>
    </source>
</reference>
<dbReference type="InterPro" id="IPR001789">
    <property type="entry name" value="Sig_transdc_resp-reg_receiver"/>
</dbReference>
<dbReference type="InterPro" id="IPR011006">
    <property type="entry name" value="CheY-like_superfamily"/>
</dbReference>